<proteinExistence type="predicted"/>
<evidence type="ECO:0008006" key="3">
    <source>
        <dbReference type="Google" id="ProtNLM"/>
    </source>
</evidence>
<name>A0A2A9NJU0_9AGAR</name>
<keyword evidence="2" id="KW-1185">Reference proteome</keyword>
<reference evidence="1 2" key="1">
    <citation type="submission" date="2014-02" db="EMBL/GenBank/DDBJ databases">
        <title>Transposable element dynamics among asymbiotic and ectomycorrhizal Amanita fungi.</title>
        <authorList>
            <consortium name="DOE Joint Genome Institute"/>
            <person name="Hess J."/>
            <person name="Skrede I."/>
            <person name="Wolfe B."/>
            <person name="LaButti K."/>
            <person name="Ohm R.A."/>
            <person name="Grigoriev I.V."/>
            <person name="Pringle A."/>
        </authorList>
    </citation>
    <scope>NUCLEOTIDE SEQUENCE [LARGE SCALE GENOMIC DNA]</scope>
    <source>
        <strain evidence="1 2">SKay4041</strain>
    </source>
</reference>
<dbReference type="Proteomes" id="UP000242287">
    <property type="component" value="Unassembled WGS sequence"/>
</dbReference>
<dbReference type="OrthoDB" id="3184970at2759"/>
<dbReference type="AlphaFoldDB" id="A0A2A9NJU0"/>
<evidence type="ECO:0000313" key="1">
    <source>
        <dbReference type="EMBL" id="PFH48561.1"/>
    </source>
</evidence>
<organism evidence="1 2">
    <name type="scientific">Amanita thiersii Skay4041</name>
    <dbReference type="NCBI Taxonomy" id="703135"/>
    <lineage>
        <taxon>Eukaryota</taxon>
        <taxon>Fungi</taxon>
        <taxon>Dikarya</taxon>
        <taxon>Basidiomycota</taxon>
        <taxon>Agaricomycotina</taxon>
        <taxon>Agaricomycetes</taxon>
        <taxon>Agaricomycetidae</taxon>
        <taxon>Agaricales</taxon>
        <taxon>Pluteineae</taxon>
        <taxon>Amanitaceae</taxon>
        <taxon>Amanita</taxon>
    </lineage>
</organism>
<dbReference type="EMBL" id="KZ302058">
    <property type="protein sequence ID" value="PFH48561.1"/>
    <property type="molecule type" value="Genomic_DNA"/>
</dbReference>
<sequence>MATAVDCPVSNCPLPVDIVLTSSDGKCFGVHRKNELYSVGFPPCPLRDSLEAAEETMNTDIAELPEQAEAIKLVLLYMHNTRQPQLDDVGFDLFKYLAEAVEKFCCGNL</sequence>
<gene>
    <name evidence="1" type="ORF">AMATHDRAFT_5703</name>
</gene>
<protein>
    <recommendedName>
        <fullName evidence="3">BTB domain-containing protein</fullName>
    </recommendedName>
</protein>
<accession>A0A2A9NJU0</accession>
<evidence type="ECO:0000313" key="2">
    <source>
        <dbReference type="Proteomes" id="UP000242287"/>
    </source>
</evidence>